<evidence type="ECO:0000256" key="3">
    <source>
        <dbReference type="ARBA" id="ARBA00022801"/>
    </source>
</evidence>
<dbReference type="OrthoDB" id="8908778at2759"/>
<dbReference type="GO" id="GO:0004623">
    <property type="term" value="F:phospholipase A2 activity"/>
    <property type="evidence" value="ECO:0007669"/>
    <property type="project" value="TreeGrafter"/>
</dbReference>
<dbReference type="Gene3D" id="3.90.1720.10">
    <property type="entry name" value="endopeptidase domain like (from Nostoc punctiforme)"/>
    <property type="match status" value="1"/>
</dbReference>
<dbReference type="GO" id="GO:0016410">
    <property type="term" value="F:N-acyltransferase activity"/>
    <property type="evidence" value="ECO:0007669"/>
    <property type="project" value="TreeGrafter"/>
</dbReference>
<proteinExistence type="inferred from homology"/>
<name>A0A5A9NNJ1_9TELE</name>
<sequence length="152" mass="17709">MGLHNSHPKLYPGDILEFPGNKYFSHFGVYYGERDGVPYVAHLTSRDSDTKLLLFGRALNSSVKLDPIDVIGKKYKVRNYLDEKHPPRDFYTHIKAEIDEAMTKPITFDILFNNSEHQATMLRYGVKKSEQIEKVYSKIVPTWKELFEKKKV</sequence>
<evidence type="ECO:0000256" key="2">
    <source>
        <dbReference type="ARBA" id="ARBA00022679"/>
    </source>
</evidence>
<comment type="similarity">
    <text evidence="1">Belongs to the H-rev107 family.</text>
</comment>
<dbReference type="PANTHER" id="PTHR13943">
    <property type="entry name" value="HRAS-LIKE SUPPRESSOR - RELATED"/>
    <property type="match status" value="1"/>
</dbReference>
<dbReference type="PANTHER" id="PTHR13943:SF79">
    <property type="entry name" value="HYPOTHETICAL LOC794087"/>
    <property type="match status" value="1"/>
</dbReference>
<evidence type="ECO:0000259" key="5">
    <source>
        <dbReference type="PROSITE" id="PS51934"/>
    </source>
</evidence>
<evidence type="ECO:0000256" key="4">
    <source>
        <dbReference type="ARBA" id="ARBA00023098"/>
    </source>
</evidence>
<evidence type="ECO:0000256" key="1">
    <source>
        <dbReference type="ARBA" id="ARBA00007824"/>
    </source>
</evidence>
<dbReference type="EMBL" id="SOYY01000015">
    <property type="protein sequence ID" value="KAA0711572.1"/>
    <property type="molecule type" value="Genomic_DNA"/>
</dbReference>
<keyword evidence="7" id="KW-1185">Reference proteome</keyword>
<keyword evidence="4" id="KW-0443">Lipid metabolism</keyword>
<reference evidence="6 7" key="1">
    <citation type="journal article" date="2019" name="Mol. Ecol. Resour.">
        <title>Chromosome-level genome assembly of Triplophysa tibetana, a fish adapted to the harsh high-altitude environment of the Tibetan Plateau.</title>
        <authorList>
            <person name="Yang X."/>
            <person name="Liu H."/>
            <person name="Ma Z."/>
            <person name="Zou Y."/>
            <person name="Zou M."/>
            <person name="Mao Y."/>
            <person name="Li X."/>
            <person name="Wang H."/>
            <person name="Chen T."/>
            <person name="Wang W."/>
            <person name="Yang R."/>
        </authorList>
    </citation>
    <scope>NUCLEOTIDE SEQUENCE [LARGE SCALE GENOMIC DNA]</scope>
    <source>
        <strain evidence="6">TTIB1903HZAU</strain>
        <tissue evidence="6">Muscle</tissue>
    </source>
</reference>
<dbReference type="Pfam" id="PF04970">
    <property type="entry name" value="LRAT"/>
    <property type="match status" value="1"/>
</dbReference>
<dbReference type="GO" id="GO:0070292">
    <property type="term" value="P:N-acylphosphatidylethanolamine metabolic process"/>
    <property type="evidence" value="ECO:0007669"/>
    <property type="project" value="TreeGrafter"/>
</dbReference>
<dbReference type="InterPro" id="IPR007053">
    <property type="entry name" value="LRAT_dom"/>
</dbReference>
<organism evidence="6 7">
    <name type="scientific">Triplophysa tibetana</name>
    <dbReference type="NCBI Taxonomy" id="1572043"/>
    <lineage>
        <taxon>Eukaryota</taxon>
        <taxon>Metazoa</taxon>
        <taxon>Chordata</taxon>
        <taxon>Craniata</taxon>
        <taxon>Vertebrata</taxon>
        <taxon>Euteleostomi</taxon>
        <taxon>Actinopterygii</taxon>
        <taxon>Neopterygii</taxon>
        <taxon>Teleostei</taxon>
        <taxon>Ostariophysi</taxon>
        <taxon>Cypriniformes</taxon>
        <taxon>Nemacheilidae</taxon>
        <taxon>Triplophysa</taxon>
    </lineage>
</organism>
<accession>A0A5A9NNJ1</accession>
<evidence type="ECO:0000313" key="6">
    <source>
        <dbReference type="EMBL" id="KAA0711572.1"/>
    </source>
</evidence>
<comment type="caution">
    <text evidence="6">The sequence shown here is derived from an EMBL/GenBank/DDBJ whole genome shotgun (WGS) entry which is preliminary data.</text>
</comment>
<feature type="domain" description="LRAT" evidence="5">
    <location>
        <begin position="16"/>
        <end position="131"/>
    </location>
</feature>
<protein>
    <recommendedName>
        <fullName evidence="5">LRAT domain-containing protein</fullName>
    </recommendedName>
</protein>
<keyword evidence="3" id="KW-0378">Hydrolase</keyword>
<dbReference type="AlphaFoldDB" id="A0A5A9NNJ1"/>
<dbReference type="InterPro" id="IPR051496">
    <property type="entry name" value="H-rev107_PLA/AT"/>
</dbReference>
<dbReference type="GO" id="GO:0005737">
    <property type="term" value="C:cytoplasm"/>
    <property type="evidence" value="ECO:0007669"/>
    <property type="project" value="TreeGrafter"/>
</dbReference>
<dbReference type="PROSITE" id="PS51934">
    <property type="entry name" value="LRAT"/>
    <property type="match status" value="1"/>
</dbReference>
<gene>
    <name evidence="6" type="ORF">E1301_Tti006139</name>
</gene>
<dbReference type="Proteomes" id="UP000324632">
    <property type="component" value="Chromosome 15"/>
</dbReference>
<dbReference type="GO" id="GO:0008970">
    <property type="term" value="F:phospholipase A1 activity"/>
    <property type="evidence" value="ECO:0007669"/>
    <property type="project" value="TreeGrafter"/>
</dbReference>
<evidence type="ECO:0000313" key="7">
    <source>
        <dbReference type="Proteomes" id="UP000324632"/>
    </source>
</evidence>
<keyword evidence="2" id="KW-0808">Transferase</keyword>